<reference evidence="3 4" key="1">
    <citation type="journal article" date="2011" name="Stand. Genomic Sci.">
        <title>Complete genome sequence of Nitratifractor salsuginis type strain (E9I37-1).</title>
        <authorList>
            <person name="Anderson I."/>
            <person name="Sikorski J."/>
            <person name="Zeytun A."/>
            <person name="Nolan M."/>
            <person name="Lapidus A."/>
            <person name="Lucas S."/>
            <person name="Hammon N."/>
            <person name="Deshpande S."/>
            <person name="Cheng J.F."/>
            <person name="Tapia R."/>
            <person name="Han C."/>
            <person name="Goodwin L."/>
            <person name="Pitluck S."/>
            <person name="Liolios K."/>
            <person name="Pagani I."/>
            <person name="Ivanova N."/>
            <person name="Huntemann M."/>
            <person name="Mavromatis K."/>
            <person name="Ovchinikova G."/>
            <person name="Pati A."/>
            <person name="Chen A."/>
            <person name="Palaniappan K."/>
            <person name="Land M."/>
            <person name="Hauser L."/>
            <person name="Brambilla E.M."/>
            <person name="Ngatchou-Djao O.D."/>
            <person name="Rohde M."/>
            <person name="Tindall B.J."/>
            <person name="Goker M."/>
            <person name="Detter J.C."/>
            <person name="Woyke T."/>
            <person name="Bristow J."/>
            <person name="Eisen J.A."/>
            <person name="Markowitz V."/>
            <person name="Hugenholtz P."/>
            <person name="Klenk H.P."/>
            <person name="Kyrpides N.C."/>
        </authorList>
    </citation>
    <scope>NUCLEOTIDE SEQUENCE [LARGE SCALE GENOMIC DNA]</scope>
    <source>
        <strain evidence="4">DSM 16511 / JCM 12458 / E9I37-1</strain>
    </source>
</reference>
<proteinExistence type="predicted"/>
<evidence type="ECO:0000256" key="1">
    <source>
        <dbReference type="SAM" id="SignalP"/>
    </source>
</evidence>
<evidence type="ECO:0000313" key="4">
    <source>
        <dbReference type="Proteomes" id="UP000008633"/>
    </source>
</evidence>
<keyword evidence="1" id="KW-0732">Signal</keyword>
<keyword evidence="4" id="KW-1185">Reference proteome</keyword>
<dbReference type="Proteomes" id="UP000008633">
    <property type="component" value="Chromosome"/>
</dbReference>
<dbReference type="OrthoDB" id="5372435at2"/>
<name>E6X020_NITSE</name>
<dbReference type="InterPro" id="IPR008722">
    <property type="entry name" value="OprF_membrane_N"/>
</dbReference>
<sequence>MKKLGKIGLFLALASATSLSAGSTADHYRHLVGSGIFTSNNLYLQTGWYDLGSDGTGDKPDLSNANFVGSYYFGQLGDTWRPFVTGGFGFTDIEQDHVNLGSGDLGDVELDSTYLKLGGGINYNPTANLSLALGATGLWMHSDGDYNGNNADLRAYFGKDSDTSLYDLYGSANYHMEINGFKPYAELTLHYLNIDYDFDLSSTSGWNGDLAVGTYTPTLTTWMDLPVRARFYVSASFLDNDLSDVTGFDHAYHAGAGLLWKVGPMIHLFDDAFKDTELSFNLQGTTGDNDLKGWKASVGFMIAKF</sequence>
<accession>E6X020</accession>
<evidence type="ECO:0000313" key="3">
    <source>
        <dbReference type="EMBL" id="ADV46743.1"/>
    </source>
</evidence>
<organism evidence="3 4">
    <name type="scientific">Nitratifractor salsuginis (strain DSM 16511 / JCM 12458 / E9I37-1)</name>
    <dbReference type="NCBI Taxonomy" id="749222"/>
    <lineage>
        <taxon>Bacteria</taxon>
        <taxon>Pseudomonadati</taxon>
        <taxon>Campylobacterota</taxon>
        <taxon>Epsilonproteobacteria</taxon>
        <taxon>Campylobacterales</taxon>
        <taxon>Sulfurovaceae</taxon>
        <taxon>Nitratifractor</taxon>
    </lineage>
</organism>
<dbReference type="eggNOG" id="ENOG5032CF0">
    <property type="taxonomic scope" value="Bacteria"/>
</dbReference>
<dbReference type="Gene3D" id="2.40.160.20">
    <property type="match status" value="1"/>
</dbReference>
<feature type="domain" description="Outer membrane porin F N-terminal" evidence="2">
    <location>
        <begin position="53"/>
        <end position="131"/>
    </location>
</feature>
<dbReference type="RefSeq" id="WP_013554432.1">
    <property type="nucleotide sequence ID" value="NC_014935.1"/>
</dbReference>
<protein>
    <recommendedName>
        <fullName evidence="2">Outer membrane porin F N-terminal domain-containing protein</fullName>
    </recommendedName>
</protein>
<dbReference type="HOGENOM" id="CLU_908897_0_0_7"/>
<evidence type="ECO:0000259" key="2">
    <source>
        <dbReference type="Pfam" id="PF05736"/>
    </source>
</evidence>
<dbReference type="EMBL" id="CP002452">
    <property type="protein sequence ID" value="ADV46743.1"/>
    <property type="molecule type" value="Genomic_DNA"/>
</dbReference>
<dbReference type="STRING" id="749222.Nitsa_1495"/>
<feature type="signal peptide" evidence="1">
    <location>
        <begin position="1"/>
        <end position="21"/>
    </location>
</feature>
<gene>
    <name evidence="3" type="ordered locus">Nitsa_1495</name>
</gene>
<dbReference type="AlphaFoldDB" id="E6X020"/>
<reference evidence="4" key="2">
    <citation type="submission" date="2011-01" db="EMBL/GenBank/DDBJ databases">
        <title>The complete genome of Nitratifractor salsuginis DSM 16511.</title>
        <authorList>
            <consortium name="US DOE Joint Genome Institute (JGI-PGF)"/>
            <person name="Lucas S."/>
            <person name="Copeland A."/>
            <person name="Lapidus A."/>
            <person name="Bruce D."/>
            <person name="Goodwin L."/>
            <person name="Pitluck S."/>
            <person name="Kyrpides N."/>
            <person name="Mavromatis K."/>
            <person name="Ivanova N."/>
            <person name="Mikhailova N."/>
            <person name="Zeytun A."/>
            <person name="Detter J.C."/>
            <person name="Tapia R."/>
            <person name="Han C."/>
            <person name="Land M."/>
            <person name="Hauser L."/>
            <person name="Markowitz V."/>
            <person name="Cheng J.-F."/>
            <person name="Hugenholtz P."/>
            <person name="Woyke T."/>
            <person name="Wu D."/>
            <person name="Tindall B."/>
            <person name="Schuetze A."/>
            <person name="Brambilla E."/>
            <person name="Klenk H.-P."/>
            <person name="Eisen J.A."/>
        </authorList>
    </citation>
    <scope>NUCLEOTIDE SEQUENCE [LARGE SCALE GENOMIC DNA]</scope>
    <source>
        <strain evidence="4">DSM 16511 / JCM 12458 / E9I37-1</strain>
    </source>
</reference>
<dbReference type="InterPro" id="IPR011250">
    <property type="entry name" value="OMP/PagP_B-barrel"/>
</dbReference>
<dbReference type="Pfam" id="PF05736">
    <property type="entry name" value="OprF"/>
    <property type="match status" value="1"/>
</dbReference>
<dbReference type="KEGG" id="nsa:Nitsa_1495"/>
<dbReference type="SUPFAM" id="SSF56925">
    <property type="entry name" value="OMPA-like"/>
    <property type="match status" value="1"/>
</dbReference>
<feature type="chain" id="PRO_5003214736" description="Outer membrane porin F N-terminal domain-containing protein" evidence="1">
    <location>
        <begin position="22"/>
        <end position="305"/>
    </location>
</feature>